<keyword evidence="1" id="KW-0472">Membrane</keyword>
<dbReference type="RefSeq" id="WP_092495249.1">
    <property type="nucleotide sequence ID" value="NZ_FOFG01000002.1"/>
</dbReference>
<feature type="transmembrane region" description="Helical" evidence="1">
    <location>
        <begin position="102"/>
        <end position="119"/>
    </location>
</feature>
<dbReference type="OrthoDB" id="5624959at2"/>
<gene>
    <name evidence="2" type="ORF">SAMN05216548_10260</name>
</gene>
<evidence type="ECO:0000256" key="1">
    <source>
        <dbReference type="SAM" id="Phobius"/>
    </source>
</evidence>
<keyword evidence="1" id="KW-1133">Transmembrane helix</keyword>
<feature type="transmembrane region" description="Helical" evidence="1">
    <location>
        <begin position="180"/>
        <end position="197"/>
    </location>
</feature>
<evidence type="ECO:0000313" key="2">
    <source>
        <dbReference type="EMBL" id="SEP96507.1"/>
    </source>
</evidence>
<name>A0A1H9C697_9HYPH</name>
<dbReference type="Proteomes" id="UP000199647">
    <property type="component" value="Unassembled WGS sequence"/>
</dbReference>
<evidence type="ECO:0000313" key="3">
    <source>
        <dbReference type="Proteomes" id="UP000199647"/>
    </source>
</evidence>
<keyword evidence="1" id="KW-0812">Transmembrane</keyword>
<keyword evidence="3" id="KW-1185">Reference proteome</keyword>
<accession>A0A1H9C697</accession>
<dbReference type="AlphaFoldDB" id="A0A1H9C697"/>
<feature type="transmembrane region" description="Helical" evidence="1">
    <location>
        <begin position="125"/>
        <end position="143"/>
    </location>
</feature>
<sequence>MRDLDKALADIVEIRSQLAYSTAFQGFGPTALGATSVLALVTASVQSFWMPDPNAAPLLYFTGWIVTALVCVAIIGAEMLARTRRRHSGLADAMIVNAVQQFVPAGVAGAFLALVVLRFAPEPAWMLPGIWQVLVSLGIFASARTLPRAVTLGGAWYFVAGFAVLMICGGSHTVSPWAMGIPFAGGQLLLAAILYFSSGEHHGQA</sequence>
<dbReference type="EMBL" id="FOFG01000002">
    <property type="protein sequence ID" value="SEP96507.1"/>
    <property type="molecule type" value="Genomic_DNA"/>
</dbReference>
<feature type="transmembrane region" description="Helical" evidence="1">
    <location>
        <begin position="155"/>
        <end position="174"/>
    </location>
</feature>
<reference evidence="2 3" key="1">
    <citation type="submission" date="2016-10" db="EMBL/GenBank/DDBJ databases">
        <authorList>
            <person name="de Groot N.N."/>
        </authorList>
    </citation>
    <scope>NUCLEOTIDE SEQUENCE [LARGE SCALE GENOMIC DNA]</scope>
    <source>
        <strain evidence="2 3">A52C2</strain>
    </source>
</reference>
<dbReference type="STRING" id="1855383.SAMN05216548_10260"/>
<protein>
    <submittedName>
        <fullName evidence="2">Uncharacterized protein</fullName>
    </submittedName>
</protein>
<feature type="transmembrane region" description="Helical" evidence="1">
    <location>
        <begin position="58"/>
        <end position="81"/>
    </location>
</feature>
<organism evidence="2 3">
    <name type="scientific">Faunimonas pinastri</name>
    <dbReference type="NCBI Taxonomy" id="1855383"/>
    <lineage>
        <taxon>Bacteria</taxon>
        <taxon>Pseudomonadati</taxon>
        <taxon>Pseudomonadota</taxon>
        <taxon>Alphaproteobacteria</taxon>
        <taxon>Hyphomicrobiales</taxon>
        <taxon>Afifellaceae</taxon>
        <taxon>Faunimonas</taxon>
    </lineage>
</organism>
<proteinExistence type="predicted"/>